<evidence type="ECO:0000313" key="1">
    <source>
        <dbReference type="EMBL" id="JAD33678.1"/>
    </source>
</evidence>
<protein>
    <submittedName>
        <fullName evidence="1">Uncharacterized protein</fullName>
    </submittedName>
</protein>
<proteinExistence type="predicted"/>
<name>A0A0A8Z7Q4_ARUDO</name>
<sequence length="39" mass="4582">MHVRSWTYVPVTCPLIAVNLTYANLPAVSFSWCYYWTLD</sequence>
<organism evidence="1">
    <name type="scientific">Arundo donax</name>
    <name type="common">Giant reed</name>
    <name type="synonym">Donax arundinaceus</name>
    <dbReference type="NCBI Taxonomy" id="35708"/>
    <lineage>
        <taxon>Eukaryota</taxon>
        <taxon>Viridiplantae</taxon>
        <taxon>Streptophyta</taxon>
        <taxon>Embryophyta</taxon>
        <taxon>Tracheophyta</taxon>
        <taxon>Spermatophyta</taxon>
        <taxon>Magnoliopsida</taxon>
        <taxon>Liliopsida</taxon>
        <taxon>Poales</taxon>
        <taxon>Poaceae</taxon>
        <taxon>PACMAD clade</taxon>
        <taxon>Arundinoideae</taxon>
        <taxon>Arundineae</taxon>
        <taxon>Arundo</taxon>
    </lineage>
</organism>
<reference evidence="1" key="2">
    <citation type="journal article" date="2015" name="Data Brief">
        <title>Shoot transcriptome of the giant reed, Arundo donax.</title>
        <authorList>
            <person name="Barrero R.A."/>
            <person name="Guerrero F.D."/>
            <person name="Moolhuijzen P."/>
            <person name="Goolsby J.A."/>
            <person name="Tidwell J."/>
            <person name="Bellgard S.E."/>
            <person name="Bellgard M.I."/>
        </authorList>
    </citation>
    <scope>NUCLEOTIDE SEQUENCE</scope>
    <source>
        <tissue evidence="1">Shoot tissue taken approximately 20 cm above the soil surface</tissue>
    </source>
</reference>
<reference evidence="1" key="1">
    <citation type="submission" date="2014-09" db="EMBL/GenBank/DDBJ databases">
        <authorList>
            <person name="Magalhaes I.L.F."/>
            <person name="Oliveira U."/>
            <person name="Santos F.R."/>
            <person name="Vidigal T.H.D.A."/>
            <person name="Brescovit A.D."/>
            <person name="Santos A.J."/>
        </authorList>
    </citation>
    <scope>NUCLEOTIDE SEQUENCE</scope>
    <source>
        <tissue evidence="1">Shoot tissue taken approximately 20 cm above the soil surface</tissue>
    </source>
</reference>
<accession>A0A0A8Z7Q4</accession>
<dbReference type="EMBL" id="GBRH01264217">
    <property type="protein sequence ID" value="JAD33678.1"/>
    <property type="molecule type" value="Transcribed_RNA"/>
</dbReference>
<dbReference type="AlphaFoldDB" id="A0A0A8Z7Q4"/>